<evidence type="ECO:0000259" key="1">
    <source>
        <dbReference type="PROSITE" id="PS51208"/>
    </source>
</evidence>
<dbReference type="InterPro" id="IPR036709">
    <property type="entry name" value="Autotransporte_beta_dom_sf"/>
</dbReference>
<dbReference type="EMBL" id="JACIJK010000018">
    <property type="protein sequence ID" value="MBB5716938.1"/>
    <property type="molecule type" value="Genomic_DNA"/>
</dbReference>
<dbReference type="PROSITE" id="PS51208">
    <property type="entry name" value="AUTOTRANSPORTER"/>
    <property type="match status" value="1"/>
</dbReference>
<dbReference type="Pfam" id="PF03797">
    <property type="entry name" value="Autotransporter"/>
    <property type="match status" value="1"/>
</dbReference>
<name>A0A7W9BH52_9SPHN</name>
<dbReference type="PANTHER" id="PTHR35037">
    <property type="entry name" value="C-TERMINAL REGION OF AIDA-LIKE PROTEIN"/>
    <property type="match status" value="1"/>
</dbReference>
<dbReference type="SUPFAM" id="SSF103515">
    <property type="entry name" value="Autotransporter"/>
    <property type="match status" value="1"/>
</dbReference>
<dbReference type="Proteomes" id="UP000546200">
    <property type="component" value="Unassembled WGS sequence"/>
</dbReference>
<dbReference type="GO" id="GO:0019867">
    <property type="term" value="C:outer membrane"/>
    <property type="evidence" value="ECO:0007669"/>
    <property type="project" value="InterPro"/>
</dbReference>
<protein>
    <submittedName>
        <fullName evidence="2">Outer membrane autotransporter protein</fullName>
    </submittedName>
</protein>
<comment type="caution">
    <text evidence="2">The sequence shown here is derived from an EMBL/GenBank/DDBJ whole genome shotgun (WGS) entry which is preliminary data.</text>
</comment>
<dbReference type="InterPro" id="IPR051551">
    <property type="entry name" value="Autotransporter_adhesion"/>
</dbReference>
<reference evidence="2 3" key="1">
    <citation type="submission" date="2020-08" db="EMBL/GenBank/DDBJ databases">
        <title>Genomic Encyclopedia of Type Strains, Phase IV (KMG-IV): sequencing the most valuable type-strain genomes for metagenomic binning, comparative biology and taxonomic classification.</title>
        <authorList>
            <person name="Goeker M."/>
        </authorList>
    </citation>
    <scope>NUCLEOTIDE SEQUENCE [LARGE SCALE GENOMIC DNA]</scope>
    <source>
        <strain evidence="2 3">DSM 100044</strain>
    </source>
</reference>
<evidence type="ECO:0000313" key="3">
    <source>
        <dbReference type="Proteomes" id="UP000546200"/>
    </source>
</evidence>
<proteinExistence type="predicted"/>
<dbReference type="InterPro" id="IPR006315">
    <property type="entry name" value="OM_autotransptr_brl_dom"/>
</dbReference>
<dbReference type="InterPro" id="IPR005546">
    <property type="entry name" value="Autotransporte_beta"/>
</dbReference>
<organism evidence="2 3">
    <name type="scientific">Sphingomonas aerophila</name>
    <dbReference type="NCBI Taxonomy" id="1344948"/>
    <lineage>
        <taxon>Bacteria</taxon>
        <taxon>Pseudomonadati</taxon>
        <taxon>Pseudomonadota</taxon>
        <taxon>Alphaproteobacteria</taxon>
        <taxon>Sphingomonadales</taxon>
        <taxon>Sphingomonadaceae</taxon>
        <taxon>Sphingomonas</taxon>
    </lineage>
</organism>
<keyword evidence="3" id="KW-1185">Reference proteome</keyword>
<feature type="domain" description="Autotransporter" evidence="1">
    <location>
        <begin position="11"/>
        <end position="294"/>
    </location>
</feature>
<dbReference type="SMART" id="SM00869">
    <property type="entry name" value="Autotransporter"/>
    <property type="match status" value="1"/>
</dbReference>
<dbReference type="AlphaFoldDB" id="A0A7W9BH52"/>
<gene>
    <name evidence="2" type="ORF">FHS94_003810</name>
</gene>
<dbReference type="Gene3D" id="2.40.128.130">
    <property type="entry name" value="Autotransporter beta-domain"/>
    <property type="match status" value="1"/>
</dbReference>
<dbReference type="NCBIfam" id="TIGR01414">
    <property type="entry name" value="autotrans_barl"/>
    <property type="match status" value="1"/>
</dbReference>
<sequence length="294" mass="31255">MGDEGAQVVQDFTVPGRFWGRALADDAHLRMKGDAQPTVDGHLYGFQLGVDLFRFGGAGGHHDVGVYGGYTDGNYRVNGFAGGLLDQNVGRLDPHTYYGGVYWTYMANNGFYADTVVQASWYDGSARNVNGSRIGIKGTGILASVEMGYPVKLSNTWSLEPQAQLIAQGSSINDVAITNATVIQHGQGQLTGRVGLRAKGRFDTASGSFQPYLRANLWRSFGTTDRTLFVTPAATTAISTFNSALWADAGGGLTWSLSPRLAVYGEATHRFSLDSGRGVTGHSTGGSIGLKLAL</sequence>
<dbReference type="PANTHER" id="PTHR35037:SF3">
    <property type="entry name" value="C-TERMINAL REGION OF AIDA-LIKE PROTEIN"/>
    <property type="match status" value="1"/>
</dbReference>
<accession>A0A7W9BH52</accession>
<evidence type="ECO:0000313" key="2">
    <source>
        <dbReference type="EMBL" id="MBB5716938.1"/>
    </source>
</evidence>